<dbReference type="SUPFAM" id="SSF57667">
    <property type="entry name" value="beta-beta-alpha zinc fingers"/>
    <property type="match status" value="1"/>
</dbReference>
<evidence type="ECO:0000313" key="3">
    <source>
        <dbReference type="EMBL" id="CAD0094574.1"/>
    </source>
</evidence>
<evidence type="ECO:0000256" key="1">
    <source>
        <dbReference type="PROSITE-ProRule" id="PRU00042"/>
    </source>
</evidence>
<feature type="domain" description="C2H2-type" evidence="2">
    <location>
        <begin position="257"/>
        <end position="287"/>
    </location>
</feature>
<protein>
    <recommendedName>
        <fullName evidence="2">C2H2-type domain-containing protein</fullName>
    </recommendedName>
</protein>
<gene>
    <name evidence="3" type="ORF">AWRI4233_LOCUS4764</name>
</gene>
<dbReference type="GO" id="GO:0008270">
    <property type="term" value="F:zinc ion binding"/>
    <property type="evidence" value="ECO:0007669"/>
    <property type="project" value="UniProtKB-KW"/>
</dbReference>
<name>A0A9N8PHU8_9PEZI</name>
<dbReference type="InterPro" id="IPR036236">
    <property type="entry name" value="Znf_C2H2_sf"/>
</dbReference>
<reference evidence="3" key="1">
    <citation type="submission" date="2020-06" db="EMBL/GenBank/DDBJ databases">
        <authorList>
            <person name="Onetto C."/>
        </authorList>
    </citation>
    <scope>NUCLEOTIDE SEQUENCE</scope>
</reference>
<comment type="caution">
    <text evidence="3">The sequence shown here is derived from an EMBL/GenBank/DDBJ whole genome shotgun (WGS) entry which is preliminary data.</text>
</comment>
<evidence type="ECO:0000313" key="4">
    <source>
        <dbReference type="Proteomes" id="UP000714618"/>
    </source>
</evidence>
<dbReference type="EMBL" id="CAIJEO010000006">
    <property type="protein sequence ID" value="CAD0094574.1"/>
    <property type="molecule type" value="Genomic_DNA"/>
</dbReference>
<dbReference type="OrthoDB" id="3855316at2759"/>
<keyword evidence="1" id="KW-0863">Zinc-finger</keyword>
<sequence>MDDQQRQALKDELSKRDDPHVMIVRYDDKLERIGTSAENVTFHSNPIQAVKALYLLLLTGPARRSHHYTFLKNGQYLIKWLNAHSNSQAPPTPNDLVDEIMSDLTENLTVYHKITYLTIIPYLEYHTRDHGTLAWRIEAITDLPLEHAYDLDNEQSCINTGPDSQLLEGEMPSTGPLIDIDAVVMFDHDAPPVWVPPDEFSFLDDEVQAQLLPFETEPYTPLFSEPTPGPVTLPQANNAPPREVRHRGLSLDARRVFACTFPECSSRFTRPSDLRRHWINVHRGHTQQ</sequence>
<dbReference type="Gene3D" id="3.30.160.60">
    <property type="entry name" value="Classic Zinc Finger"/>
    <property type="match status" value="1"/>
</dbReference>
<dbReference type="Proteomes" id="UP000714618">
    <property type="component" value="Unassembled WGS sequence"/>
</dbReference>
<keyword evidence="1" id="KW-0862">Zinc</keyword>
<dbReference type="PROSITE" id="PS00028">
    <property type="entry name" value="ZINC_FINGER_C2H2_1"/>
    <property type="match status" value="1"/>
</dbReference>
<proteinExistence type="predicted"/>
<dbReference type="InterPro" id="IPR013087">
    <property type="entry name" value="Znf_C2H2_type"/>
</dbReference>
<keyword evidence="4" id="KW-1185">Reference proteome</keyword>
<evidence type="ECO:0000259" key="2">
    <source>
        <dbReference type="PROSITE" id="PS50157"/>
    </source>
</evidence>
<organism evidence="3 4">
    <name type="scientific">Aureobasidium mustum</name>
    <dbReference type="NCBI Taxonomy" id="2773714"/>
    <lineage>
        <taxon>Eukaryota</taxon>
        <taxon>Fungi</taxon>
        <taxon>Dikarya</taxon>
        <taxon>Ascomycota</taxon>
        <taxon>Pezizomycotina</taxon>
        <taxon>Dothideomycetes</taxon>
        <taxon>Dothideomycetidae</taxon>
        <taxon>Dothideales</taxon>
        <taxon>Saccotheciaceae</taxon>
        <taxon>Aureobasidium</taxon>
    </lineage>
</organism>
<keyword evidence="1" id="KW-0479">Metal-binding</keyword>
<dbReference type="PROSITE" id="PS50157">
    <property type="entry name" value="ZINC_FINGER_C2H2_2"/>
    <property type="match status" value="1"/>
</dbReference>
<dbReference type="AlphaFoldDB" id="A0A9N8PHU8"/>
<accession>A0A9N8PHU8</accession>